<evidence type="ECO:0000313" key="2">
    <source>
        <dbReference type="EMBL" id="SCU84562.1"/>
    </source>
</evidence>
<protein>
    <submittedName>
        <fullName evidence="2">LADA_0D02410g1_1</fullName>
    </submittedName>
</protein>
<feature type="compositionally biased region" description="Acidic residues" evidence="1">
    <location>
        <begin position="242"/>
        <end position="251"/>
    </location>
</feature>
<feature type="compositionally biased region" description="Basic and acidic residues" evidence="1">
    <location>
        <begin position="229"/>
        <end position="241"/>
    </location>
</feature>
<keyword evidence="3" id="KW-1185">Reference proteome</keyword>
<name>A0A1G4J477_9SACH</name>
<dbReference type="EMBL" id="LT598454">
    <property type="protein sequence ID" value="SCU84562.1"/>
    <property type="molecule type" value="Genomic_DNA"/>
</dbReference>
<dbReference type="Proteomes" id="UP000190274">
    <property type="component" value="Chromosome D"/>
</dbReference>
<accession>A0A1G4J477</accession>
<proteinExistence type="predicted"/>
<gene>
    <name evidence="2" type="ORF">LADA_0D02410G</name>
</gene>
<evidence type="ECO:0000313" key="3">
    <source>
        <dbReference type="Proteomes" id="UP000190274"/>
    </source>
</evidence>
<feature type="compositionally biased region" description="Polar residues" evidence="1">
    <location>
        <begin position="266"/>
        <end position="276"/>
    </location>
</feature>
<feature type="region of interest" description="Disordered" evidence="1">
    <location>
        <begin position="157"/>
        <end position="193"/>
    </location>
</feature>
<dbReference type="OrthoDB" id="4096434at2759"/>
<dbReference type="AlphaFoldDB" id="A0A1G4J477"/>
<feature type="region of interest" description="Disordered" evidence="1">
    <location>
        <begin position="1"/>
        <end position="67"/>
    </location>
</feature>
<sequence length="447" mass="49736">MLYSGSEEYTAFDRRPSSLQRKRSAPSFAATREGKAADVPFSGDGHFSSAKSSVRPPETVETRESDTAISMNYPMATANSEPYQYVGDPYPGCFPLATSSTGSFFDLDFYSPGASHSDTSHTLMNQGAVPLTAINSSPSHIQAPKDMGLYHNSSKLDSVPSGRVVNDSHDSSPRMPANSFTPNGFDSAGNYLHGPPSVSNRSLKDWDFPQAGYPDVNTNLNINFQGGKEHMEEEDKGGHEDENGDDDPENSDLERNSSFPLHRGFSSRTPSSSALAAQIPHSSYSNFNTNMGNVGSINNNNNNRKVSDSRLSAQGLAEVLNLNSAGEALRRERFILDIFERELHYPLGYKTWVRDTSKEYRTRLLDQLHRRVIQTYPEYDKPVLETIIRRATYYMMQSRLRRERRARAKMSRDQGRGIMESADANDIGNADVRFTSHPSSLSFSFTM</sequence>
<reference evidence="2 3" key="1">
    <citation type="submission" date="2016-03" db="EMBL/GenBank/DDBJ databases">
        <authorList>
            <person name="Devillers H."/>
        </authorList>
    </citation>
    <scope>NUCLEOTIDE SEQUENCE [LARGE SCALE GENOMIC DNA]</scope>
    <source>
        <strain evidence="2">CBS 10888</strain>
    </source>
</reference>
<feature type="region of interest" description="Disordered" evidence="1">
    <location>
        <begin position="229"/>
        <end position="276"/>
    </location>
</feature>
<evidence type="ECO:0000256" key="1">
    <source>
        <dbReference type="SAM" id="MobiDB-lite"/>
    </source>
</evidence>
<organism evidence="2 3">
    <name type="scientific">Lachancea dasiensis</name>
    <dbReference type="NCBI Taxonomy" id="1072105"/>
    <lineage>
        <taxon>Eukaryota</taxon>
        <taxon>Fungi</taxon>
        <taxon>Dikarya</taxon>
        <taxon>Ascomycota</taxon>
        <taxon>Saccharomycotina</taxon>
        <taxon>Saccharomycetes</taxon>
        <taxon>Saccharomycetales</taxon>
        <taxon>Saccharomycetaceae</taxon>
        <taxon>Lachancea</taxon>
    </lineage>
</organism>